<accession>A0AAV3RYL6</accession>
<reference evidence="1 2" key="1">
    <citation type="submission" date="2024-01" db="EMBL/GenBank/DDBJ databases">
        <title>The complete chloroplast genome sequence of Lithospermum erythrorhizon: insights into the phylogenetic relationship among Boraginaceae species and the maternal lineages of purple gromwells.</title>
        <authorList>
            <person name="Okada T."/>
            <person name="Watanabe K."/>
        </authorList>
    </citation>
    <scope>NUCLEOTIDE SEQUENCE [LARGE SCALE GENOMIC DNA]</scope>
</reference>
<gene>
    <name evidence="1" type="ORF">LIER_34071</name>
</gene>
<dbReference type="Proteomes" id="UP001454036">
    <property type="component" value="Unassembled WGS sequence"/>
</dbReference>
<keyword evidence="2" id="KW-1185">Reference proteome</keyword>
<name>A0AAV3RYL6_LITER</name>
<protein>
    <submittedName>
        <fullName evidence="1">Uncharacterized protein</fullName>
    </submittedName>
</protein>
<evidence type="ECO:0000313" key="2">
    <source>
        <dbReference type="Proteomes" id="UP001454036"/>
    </source>
</evidence>
<evidence type="ECO:0000313" key="1">
    <source>
        <dbReference type="EMBL" id="GAA0186783.1"/>
    </source>
</evidence>
<organism evidence="1 2">
    <name type="scientific">Lithospermum erythrorhizon</name>
    <name type="common">Purple gromwell</name>
    <name type="synonym">Lithospermum officinale var. erythrorhizon</name>
    <dbReference type="NCBI Taxonomy" id="34254"/>
    <lineage>
        <taxon>Eukaryota</taxon>
        <taxon>Viridiplantae</taxon>
        <taxon>Streptophyta</taxon>
        <taxon>Embryophyta</taxon>
        <taxon>Tracheophyta</taxon>
        <taxon>Spermatophyta</taxon>
        <taxon>Magnoliopsida</taxon>
        <taxon>eudicotyledons</taxon>
        <taxon>Gunneridae</taxon>
        <taxon>Pentapetalae</taxon>
        <taxon>asterids</taxon>
        <taxon>lamiids</taxon>
        <taxon>Boraginales</taxon>
        <taxon>Boraginaceae</taxon>
        <taxon>Boraginoideae</taxon>
        <taxon>Lithospermeae</taxon>
        <taxon>Lithospermum</taxon>
    </lineage>
</organism>
<comment type="caution">
    <text evidence="1">The sequence shown here is derived from an EMBL/GenBank/DDBJ whole genome shotgun (WGS) entry which is preliminary data.</text>
</comment>
<dbReference type="EMBL" id="BAABME010014034">
    <property type="protein sequence ID" value="GAA0186783.1"/>
    <property type="molecule type" value="Genomic_DNA"/>
</dbReference>
<proteinExistence type="predicted"/>
<dbReference type="AlphaFoldDB" id="A0AAV3RYL6"/>
<sequence length="134" mass="15089">MSGDKPKMVMLVANNYEIRKTKMLDLLYVKILARPIEELGIRSSGADVREWSDLDQRCLEHLNQLEHLFNQLTAMGVDFNDEVQALSILGSLPDSWETFSVSLSASAPDGTISKEMVSNTILSASTWRTSRWRA</sequence>
<dbReference type="Pfam" id="PF14223">
    <property type="entry name" value="Retrotran_gag_2"/>
    <property type="match status" value="1"/>
</dbReference>